<proteinExistence type="predicted"/>
<gene>
    <name evidence="2" type="ORF">LMG29542_00043</name>
</gene>
<evidence type="ECO:0000313" key="3">
    <source>
        <dbReference type="Proteomes" id="UP000494363"/>
    </source>
</evidence>
<organism evidence="2 3">
    <name type="scientific">Paraburkholderia humisilvae</name>
    <dbReference type="NCBI Taxonomy" id="627669"/>
    <lineage>
        <taxon>Bacteria</taxon>
        <taxon>Pseudomonadati</taxon>
        <taxon>Pseudomonadota</taxon>
        <taxon>Betaproteobacteria</taxon>
        <taxon>Burkholderiales</taxon>
        <taxon>Burkholderiaceae</taxon>
        <taxon>Paraburkholderia</taxon>
    </lineage>
</organism>
<feature type="region of interest" description="Disordered" evidence="1">
    <location>
        <begin position="45"/>
        <end position="100"/>
    </location>
</feature>
<dbReference type="EMBL" id="CADIKH010000001">
    <property type="protein sequence ID" value="CAB3745785.1"/>
    <property type="molecule type" value="Genomic_DNA"/>
</dbReference>
<evidence type="ECO:0000256" key="1">
    <source>
        <dbReference type="SAM" id="MobiDB-lite"/>
    </source>
</evidence>
<feature type="region of interest" description="Disordered" evidence="1">
    <location>
        <begin position="127"/>
        <end position="154"/>
    </location>
</feature>
<feature type="compositionally biased region" description="Basic and acidic residues" evidence="1">
    <location>
        <begin position="52"/>
        <end position="64"/>
    </location>
</feature>
<dbReference type="Proteomes" id="UP000494363">
    <property type="component" value="Unassembled WGS sequence"/>
</dbReference>
<accession>A0A6J5CY57</accession>
<sequence length="180" mass="18811">MSQSFSGAYFMNYRRSGYWIAAAIFWGLTSAAVAGSAGIPPAEPVVQQAASAHRDVNRSTDRPQQHPHRAPTKHLVSAKPSSTQPGQPDGAASGQYQSGYANPGLPASLLPDVGVPRYLGQAAEGPALAQDPTHKAAPATPASQGGTTVPDDNWSFKASPLVNATHSHEIGATVSFRHDF</sequence>
<protein>
    <submittedName>
        <fullName evidence="2">Uncharacterized protein</fullName>
    </submittedName>
</protein>
<keyword evidence="3" id="KW-1185">Reference proteome</keyword>
<dbReference type="AlphaFoldDB" id="A0A6J5CY57"/>
<reference evidence="2 3" key="1">
    <citation type="submission" date="2020-04" db="EMBL/GenBank/DDBJ databases">
        <authorList>
            <person name="De Canck E."/>
        </authorList>
    </citation>
    <scope>NUCLEOTIDE SEQUENCE [LARGE SCALE GENOMIC DNA]</scope>
    <source>
        <strain evidence="2 3">LMG 29542</strain>
    </source>
</reference>
<evidence type="ECO:0000313" key="2">
    <source>
        <dbReference type="EMBL" id="CAB3745785.1"/>
    </source>
</evidence>
<name>A0A6J5CY57_9BURK</name>